<dbReference type="EMBL" id="NMTR01000021">
    <property type="protein sequence ID" value="PDX60459.1"/>
    <property type="molecule type" value="Genomic_DNA"/>
</dbReference>
<protein>
    <submittedName>
        <fullName evidence="1">Glucohydrolase</fullName>
    </submittedName>
</protein>
<comment type="caution">
    <text evidence="1">The sequence shown here is derived from an EMBL/GenBank/DDBJ whole genome shotgun (WGS) entry which is preliminary data.</text>
</comment>
<accession>A0ACC9CXF9</accession>
<reference evidence="1 2" key="1">
    <citation type="journal article" date="2017" name="Front. Microbiol.">
        <title>New Insights into the Diversity of the Genus Faecalibacterium.</title>
        <authorList>
            <person name="Benevides L."/>
            <person name="Burman S."/>
            <person name="Martin R."/>
            <person name="Robert V."/>
            <person name="Thomas M."/>
            <person name="Miquel S."/>
            <person name="Chain F."/>
            <person name="Sokol H."/>
            <person name="Bermudez-Humaran L.G."/>
            <person name="Morrison M."/>
            <person name="Langella P."/>
            <person name="Azevedo V.A."/>
            <person name="Chatel J.M."/>
            <person name="Soares S."/>
        </authorList>
    </citation>
    <scope>NUCLEOTIDE SEQUENCE [LARGE SCALE GENOMIC DNA]</scope>
    <source>
        <strain evidence="2">CNCM I-4541</strain>
    </source>
</reference>
<name>A0ACC9CXF9_9FIRM</name>
<gene>
    <name evidence="1" type="ORF">CGS49_10760</name>
</gene>
<dbReference type="Proteomes" id="UP000220959">
    <property type="component" value="Unassembled WGS sequence"/>
</dbReference>
<proteinExistence type="predicted"/>
<evidence type="ECO:0000313" key="1">
    <source>
        <dbReference type="EMBL" id="PDX60459.1"/>
    </source>
</evidence>
<sequence>MERAVLDKSRCGWWKSAVFYELYPKSFQDTTGSGTGDLRGILSHLDYLETLGVDAIWLCPICASPQVDNGYDISDFCAIEPSFGTMADMDELIAESKKRGIGILIDLTLNHCSDQHRWFRAAKSSRDNPYHDYFLWRDGTPDCPPSGMRSVFGGSAWTYVPEIGQWYFHQFAPEQPDMNWENPKLRQELYDVMKFWVKKGVAGFRLDVIDQIAKEPDKDITINGPRLHEYLRGISENVLTDEGLVTVGEAWGADTERAKRYSAPDGSELSMVFQFEHIGLDQEPGKDKWDMIPLELPRLKECLRRWQQELYGCGWNSLFFNNHDLPRIVSRWGNDKEYRVESAKMLATMLYGLQGTPYIYQGEELGMTNIRLPLEQYQDLEIHNMYKERTERGDSPESVMQSIWARGRDNARTPMQWTAGENAGFTTGTPWLPVNENHTVINAAAALADPDSIFYYYKKLIALRKELPVFRDGRFTLLCPEDEQLFAYTRDTETEHLLVVCNFSGREASFDFPAEYRGAECLVSNYKEPSVQTIRPYEAWMLIKKECIIPIQDYLGLGNEARMNQPGTVGFNWRWRLAPGQVTDALADELMALTKHTGRVNWDILNG</sequence>
<evidence type="ECO:0000313" key="2">
    <source>
        <dbReference type="Proteomes" id="UP000220959"/>
    </source>
</evidence>
<organism evidence="1 2">
    <name type="scientific">Faecalibacterium langellae</name>
    <dbReference type="NCBI Taxonomy" id="3435293"/>
    <lineage>
        <taxon>Bacteria</taxon>
        <taxon>Bacillati</taxon>
        <taxon>Bacillota</taxon>
        <taxon>Clostridia</taxon>
        <taxon>Eubacteriales</taxon>
        <taxon>Oscillospiraceae</taxon>
        <taxon>Faecalibacterium</taxon>
    </lineage>
</organism>
<keyword evidence="2" id="KW-1185">Reference proteome</keyword>